<proteinExistence type="predicted"/>
<feature type="transmembrane region" description="Helical" evidence="1">
    <location>
        <begin position="104"/>
        <end position="127"/>
    </location>
</feature>
<organism evidence="2 3">
    <name type="scientific">Steinernema hermaphroditum</name>
    <dbReference type="NCBI Taxonomy" id="289476"/>
    <lineage>
        <taxon>Eukaryota</taxon>
        <taxon>Metazoa</taxon>
        <taxon>Ecdysozoa</taxon>
        <taxon>Nematoda</taxon>
        <taxon>Chromadorea</taxon>
        <taxon>Rhabditida</taxon>
        <taxon>Tylenchina</taxon>
        <taxon>Panagrolaimomorpha</taxon>
        <taxon>Strongyloidoidea</taxon>
        <taxon>Steinernematidae</taxon>
        <taxon>Steinernema</taxon>
    </lineage>
</organism>
<evidence type="ECO:0000313" key="2">
    <source>
        <dbReference type="EMBL" id="KAK0395528.1"/>
    </source>
</evidence>
<gene>
    <name evidence="2" type="ORF">QR680_001325</name>
</gene>
<evidence type="ECO:0000256" key="1">
    <source>
        <dbReference type="SAM" id="Phobius"/>
    </source>
</evidence>
<protein>
    <submittedName>
        <fullName evidence="2">Uncharacterized protein</fullName>
    </submittedName>
</protein>
<feature type="transmembrane region" description="Helical" evidence="1">
    <location>
        <begin position="76"/>
        <end position="97"/>
    </location>
</feature>
<sequence>MAGLHFGRTNVLPVLSLSAHSLLHAHGLAAVINERPTDKSLTGDFGQVPGVAVWLRTTDGGNNEQFFHRESRSTIFIMWCISLIWIAFILLLLLGIFCNRPFLIIIHILFSIVLMVFEALLLAALIIYDAFSLPAKILFIVLIFVGVSVVIEWRCYRTMKTYL</sequence>
<keyword evidence="3" id="KW-1185">Reference proteome</keyword>
<name>A0AA39GXS1_9BILA</name>
<dbReference type="Proteomes" id="UP001175271">
    <property type="component" value="Unassembled WGS sequence"/>
</dbReference>
<evidence type="ECO:0000313" key="3">
    <source>
        <dbReference type="Proteomes" id="UP001175271"/>
    </source>
</evidence>
<accession>A0AA39GXS1</accession>
<dbReference type="AlphaFoldDB" id="A0AA39GXS1"/>
<reference evidence="2" key="1">
    <citation type="submission" date="2023-06" db="EMBL/GenBank/DDBJ databases">
        <title>Genomic analysis of the entomopathogenic nematode Steinernema hermaphroditum.</title>
        <authorList>
            <person name="Schwarz E.M."/>
            <person name="Heppert J.K."/>
            <person name="Baniya A."/>
            <person name="Schwartz H.T."/>
            <person name="Tan C.-H."/>
            <person name="Antoshechkin I."/>
            <person name="Sternberg P.W."/>
            <person name="Goodrich-Blair H."/>
            <person name="Dillman A.R."/>
        </authorList>
    </citation>
    <scope>NUCLEOTIDE SEQUENCE</scope>
    <source>
        <strain evidence="2">PS9179</strain>
        <tissue evidence="2">Whole animal</tissue>
    </source>
</reference>
<comment type="caution">
    <text evidence="2">The sequence shown here is derived from an EMBL/GenBank/DDBJ whole genome shotgun (WGS) entry which is preliminary data.</text>
</comment>
<keyword evidence="1" id="KW-0812">Transmembrane</keyword>
<feature type="transmembrane region" description="Helical" evidence="1">
    <location>
        <begin position="133"/>
        <end position="153"/>
    </location>
</feature>
<keyword evidence="1" id="KW-0472">Membrane</keyword>
<dbReference type="EMBL" id="JAUCMV010000005">
    <property type="protein sequence ID" value="KAK0395528.1"/>
    <property type="molecule type" value="Genomic_DNA"/>
</dbReference>
<keyword evidence="1" id="KW-1133">Transmembrane helix</keyword>